<proteinExistence type="predicted"/>
<gene>
    <name evidence="2" type="ORF">W911_06625</name>
</gene>
<accession>V5SB76</accession>
<feature type="transmembrane region" description="Helical" evidence="1">
    <location>
        <begin position="26"/>
        <end position="45"/>
    </location>
</feature>
<protein>
    <recommendedName>
        <fullName evidence="4">TIGR02301 family protein</fullName>
    </recommendedName>
</protein>
<dbReference type="HOGENOM" id="CLU_118542_0_0_5"/>
<keyword evidence="1" id="KW-0812">Transmembrane</keyword>
<dbReference type="InterPro" id="IPR012645">
    <property type="entry name" value="CHP02301"/>
</dbReference>
<dbReference type="KEGG" id="hni:W911_06625"/>
<evidence type="ECO:0000313" key="2">
    <source>
        <dbReference type="EMBL" id="AHB48131.1"/>
    </source>
</evidence>
<dbReference type="EMBL" id="CP006912">
    <property type="protein sequence ID" value="AHB48131.1"/>
    <property type="molecule type" value="Genomic_DNA"/>
</dbReference>
<dbReference type="OrthoDB" id="8481666at2"/>
<reference evidence="2 3" key="1">
    <citation type="journal article" date="2014" name="Genome Announc.">
        <title>Complete Genome Sequence of Hyphomicrobium nitrativorans Strain NL23, a Denitrifying Bacterium Isolated from Biofilm of a Methanol-Fed Denitrification System Treating Seawater at the Montreal Biodome.</title>
        <authorList>
            <person name="Martineau C."/>
            <person name="Villeneuve C."/>
            <person name="Mauffrey F."/>
            <person name="Villemur R."/>
        </authorList>
    </citation>
    <scope>NUCLEOTIDE SEQUENCE [LARGE SCALE GENOMIC DNA]</scope>
    <source>
        <strain evidence="2">NL23</strain>
    </source>
</reference>
<evidence type="ECO:0008006" key="4">
    <source>
        <dbReference type="Google" id="ProtNLM"/>
    </source>
</evidence>
<dbReference type="NCBIfam" id="TIGR02301">
    <property type="entry name" value="TIGR02301 family protein"/>
    <property type="match status" value="1"/>
</dbReference>
<keyword evidence="1" id="KW-0472">Membrane</keyword>
<keyword evidence="3" id="KW-1185">Reference proteome</keyword>
<dbReference type="AlphaFoldDB" id="V5SB76"/>
<dbReference type="Pfam" id="PF09539">
    <property type="entry name" value="DUF2385"/>
    <property type="match status" value="1"/>
</dbReference>
<dbReference type="STRING" id="1029756.W911_06625"/>
<sequence>MQVLTVPSVISSEPWGRPARGRFRRVVLGIAAVLVGAWAFALAGADPVRAQTADTKPYDEQLLRLAEILGAVHYLRELCSADDGQLWRDRMKELLDTEGATALRKARLTRSFNQGYRSYRRTYATCTPTAQSSIERFLVEGIEIGDGLVKNAR</sequence>
<dbReference type="RefSeq" id="WP_023786718.1">
    <property type="nucleotide sequence ID" value="NC_022997.1"/>
</dbReference>
<keyword evidence="1" id="KW-1133">Transmembrane helix</keyword>
<dbReference type="PATRIC" id="fig|1029756.8.peg.1389"/>
<dbReference type="Proteomes" id="UP000018542">
    <property type="component" value="Chromosome"/>
</dbReference>
<organism evidence="2 3">
    <name type="scientific">Hyphomicrobium nitrativorans NL23</name>
    <dbReference type="NCBI Taxonomy" id="1029756"/>
    <lineage>
        <taxon>Bacteria</taxon>
        <taxon>Pseudomonadati</taxon>
        <taxon>Pseudomonadota</taxon>
        <taxon>Alphaproteobacteria</taxon>
        <taxon>Hyphomicrobiales</taxon>
        <taxon>Hyphomicrobiaceae</taxon>
        <taxon>Hyphomicrobium</taxon>
    </lineage>
</organism>
<evidence type="ECO:0000256" key="1">
    <source>
        <dbReference type="SAM" id="Phobius"/>
    </source>
</evidence>
<evidence type="ECO:0000313" key="3">
    <source>
        <dbReference type="Proteomes" id="UP000018542"/>
    </source>
</evidence>
<name>V5SB76_9HYPH</name>